<accession>A0A4R3K342</accession>
<proteinExistence type="inferred from homology"/>
<feature type="transmembrane region" description="Helical" evidence="10">
    <location>
        <begin position="146"/>
        <end position="176"/>
    </location>
</feature>
<evidence type="ECO:0000256" key="1">
    <source>
        <dbReference type="ARBA" id="ARBA00022475"/>
    </source>
</evidence>
<dbReference type="EMBL" id="SLZZ01000020">
    <property type="protein sequence ID" value="TCS77100.1"/>
    <property type="molecule type" value="Genomic_DNA"/>
</dbReference>
<sequence>MQRVLCLLIGYCFGIILTAEIVTRHVAGVRPDDMGSKNPGMANVMRELGFKPGIIVLAGDCAKTAAALFLCRALFPSLHALSMFYAMMGVVLGHNFPIWKHFRGGKGVAVTCVSIFIISPLWGLAANIVGFLAVLITGYLPLGAVLIPLAFIPLAFIYFGPESGVLIGLCTVIMFLRHCKGLRRIRRGEEKKMHLLKWIKNKKQHGER</sequence>
<evidence type="ECO:0000256" key="3">
    <source>
        <dbReference type="ARBA" id="ARBA00022679"/>
    </source>
</evidence>
<dbReference type="GO" id="GO:0043772">
    <property type="term" value="F:acyl-phosphate glycerol-3-phosphate acyltransferase activity"/>
    <property type="evidence" value="ECO:0007669"/>
    <property type="project" value="UniProtKB-UniRule"/>
</dbReference>
<dbReference type="EC" id="2.3.1.275" evidence="10"/>
<dbReference type="Proteomes" id="UP000295726">
    <property type="component" value="Unassembled WGS sequence"/>
</dbReference>
<dbReference type="HAMAP" id="MF_01043">
    <property type="entry name" value="PlsY"/>
    <property type="match status" value="1"/>
</dbReference>
<dbReference type="PANTHER" id="PTHR30309:SF0">
    <property type="entry name" value="GLYCEROL-3-PHOSPHATE ACYLTRANSFERASE-RELATED"/>
    <property type="match status" value="1"/>
</dbReference>
<keyword evidence="5 10" id="KW-1133">Transmembrane helix</keyword>
<protein>
    <recommendedName>
        <fullName evidence="10">Glycerol-3-phosphate acyltransferase</fullName>
    </recommendedName>
    <alternativeName>
        <fullName evidence="10">Acyl-PO4 G3P acyltransferase</fullName>
    </alternativeName>
    <alternativeName>
        <fullName evidence="10">Acyl-phosphate--glycerol-3-phosphate acyltransferase</fullName>
    </alternativeName>
    <alternativeName>
        <fullName evidence="10">G3P acyltransferase</fullName>
        <shortName evidence="10">GPAT</shortName>
        <ecNumber evidence="10">2.3.1.275</ecNumber>
    </alternativeName>
    <alternativeName>
        <fullName evidence="10">Lysophosphatidic acid synthase</fullName>
        <shortName evidence="10">LPA synthase</shortName>
    </alternativeName>
</protein>
<comment type="function">
    <text evidence="10">Catalyzes the transfer of an acyl group from acyl-phosphate (acyl-PO(4)) to glycerol-3-phosphate (G3P) to form lysophosphatidic acid (LPA). This enzyme utilizes acyl-phosphate as fatty acyl donor, but not acyl-CoA or acyl-ACP.</text>
</comment>
<dbReference type="PANTHER" id="PTHR30309">
    <property type="entry name" value="INNER MEMBRANE PROTEIN YGIH"/>
    <property type="match status" value="1"/>
</dbReference>
<keyword evidence="11" id="KW-0012">Acyltransferase</keyword>
<dbReference type="AlphaFoldDB" id="A0A4R3K342"/>
<evidence type="ECO:0000256" key="2">
    <source>
        <dbReference type="ARBA" id="ARBA00022516"/>
    </source>
</evidence>
<comment type="catalytic activity">
    <reaction evidence="10">
        <text>an acyl phosphate + sn-glycerol 3-phosphate = a 1-acyl-sn-glycero-3-phosphate + phosphate</text>
        <dbReference type="Rhea" id="RHEA:34075"/>
        <dbReference type="ChEBI" id="CHEBI:43474"/>
        <dbReference type="ChEBI" id="CHEBI:57597"/>
        <dbReference type="ChEBI" id="CHEBI:57970"/>
        <dbReference type="ChEBI" id="CHEBI:59918"/>
        <dbReference type="EC" id="2.3.1.275"/>
    </reaction>
</comment>
<keyword evidence="2 10" id="KW-0444">Lipid biosynthesis</keyword>
<dbReference type="SMART" id="SM01207">
    <property type="entry name" value="G3P_acyltransf"/>
    <property type="match status" value="1"/>
</dbReference>
<keyword evidence="8 10" id="KW-0594">Phospholipid biosynthesis</keyword>
<evidence type="ECO:0000256" key="5">
    <source>
        <dbReference type="ARBA" id="ARBA00022989"/>
    </source>
</evidence>
<evidence type="ECO:0000256" key="8">
    <source>
        <dbReference type="ARBA" id="ARBA00023209"/>
    </source>
</evidence>
<dbReference type="UniPathway" id="UPA00085"/>
<dbReference type="RefSeq" id="WP_132382538.1">
    <property type="nucleotide sequence ID" value="NZ_SLZZ01000020.1"/>
</dbReference>
<gene>
    <name evidence="10" type="primary">plsY</name>
    <name evidence="11" type="ORF">EDD59_12021</name>
</gene>
<evidence type="ECO:0000256" key="10">
    <source>
        <dbReference type="HAMAP-Rule" id="MF_01043"/>
    </source>
</evidence>
<comment type="similarity">
    <text evidence="10">Belongs to the PlsY family.</text>
</comment>
<evidence type="ECO:0000256" key="9">
    <source>
        <dbReference type="ARBA" id="ARBA00023264"/>
    </source>
</evidence>
<keyword evidence="6 10" id="KW-0443">Lipid metabolism</keyword>
<keyword evidence="7 10" id="KW-0472">Membrane</keyword>
<feature type="transmembrane region" description="Helical" evidence="10">
    <location>
        <begin position="78"/>
        <end position="96"/>
    </location>
</feature>
<keyword evidence="12" id="KW-1185">Reference proteome</keyword>
<name>A0A4R3K342_9FIRM</name>
<evidence type="ECO:0000256" key="6">
    <source>
        <dbReference type="ARBA" id="ARBA00023098"/>
    </source>
</evidence>
<evidence type="ECO:0000313" key="12">
    <source>
        <dbReference type="Proteomes" id="UP000295726"/>
    </source>
</evidence>
<keyword evidence="3 10" id="KW-0808">Transferase</keyword>
<dbReference type="GO" id="GO:0008654">
    <property type="term" value="P:phospholipid biosynthetic process"/>
    <property type="evidence" value="ECO:0007669"/>
    <property type="project" value="UniProtKB-UniRule"/>
</dbReference>
<keyword evidence="4 10" id="KW-0812">Transmembrane</keyword>
<keyword evidence="1 10" id="KW-1003">Cell membrane</keyword>
<evidence type="ECO:0000256" key="7">
    <source>
        <dbReference type="ARBA" id="ARBA00023136"/>
    </source>
</evidence>
<dbReference type="OrthoDB" id="9777124at2"/>
<feature type="transmembrane region" description="Helical" evidence="10">
    <location>
        <begin position="108"/>
        <end position="140"/>
    </location>
</feature>
<evidence type="ECO:0000256" key="4">
    <source>
        <dbReference type="ARBA" id="ARBA00022692"/>
    </source>
</evidence>
<comment type="subcellular location">
    <subcellularLocation>
        <location evidence="10">Cell membrane</location>
        <topology evidence="10">Multi-pass membrane protein</topology>
    </subcellularLocation>
</comment>
<comment type="pathway">
    <text evidence="10">Lipid metabolism; phospholipid metabolism.</text>
</comment>
<dbReference type="Pfam" id="PF02660">
    <property type="entry name" value="G3P_acyltransf"/>
    <property type="match status" value="1"/>
</dbReference>
<dbReference type="GO" id="GO:0005886">
    <property type="term" value="C:plasma membrane"/>
    <property type="evidence" value="ECO:0007669"/>
    <property type="project" value="UniProtKB-SubCell"/>
</dbReference>
<organism evidence="11 12">
    <name type="scientific">Muricomes intestini</name>
    <dbReference type="NCBI Taxonomy" id="1796634"/>
    <lineage>
        <taxon>Bacteria</taxon>
        <taxon>Bacillati</taxon>
        <taxon>Bacillota</taxon>
        <taxon>Clostridia</taxon>
        <taxon>Lachnospirales</taxon>
        <taxon>Lachnospiraceae</taxon>
        <taxon>Muricomes</taxon>
    </lineage>
</organism>
<comment type="caution">
    <text evidence="10">Lacks conserved residue(s) required for the propagation of feature annotation.</text>
</comment>
<comment type="caution">
    <text evidence="11">The sequence shown here is derived from an EMBL/GenBank/DDBJ whole genome shotgun (WGS) entry which is preliminary data.</text>
</comment>
<reference evidence="11 12" key="1">
    <citation type="submission" date="2019-03" db="EMBL/GenBank/DDBJ databases">
        <title>Genomic Encyclopedia of Type Strains, Phase IV (KMG-IV): sequencing the most valuable type-strain genomes for metagenomic binning, comparative biology and taxonomic classification.</title>
        <authorList>
            <person name="Goeker M."/>
        </authorList>
    </citation>
    <scope>NUCLEOTIDE SEQUENCE [LARGE SCALE GENOMIC DNA]</scope>
    <source>
        <strain evidence="11 12">DSM 29489</strain>
    </source>
</reference>
<comment type="subunit">
    <text evidence="10">Probably interacts with PlsX.</text>
</comment>
<evidence type="ECO:0000313" key="11">
    <source>
        <dbReference type="EMBL" id="TCS77100.1"/>
    </source>
</evidence>
<dbReference type="InterPro" id="IPR003811">
    <property type="entry name" value="G3P_acylTferase_PlsY"/>
</dbReference>
<keyword evidence="9 10" id="KW-1208">Phospholipid metabolism</keyword>